<feature type="domain" description="Pyruvate kinase barrel" evidence="17">
    <location>
        <begin position="34"/>
        <end position="378"/>
    </location>
</feature>
<keyword evidence="13 16" id="KW-0324">Glycolysis</keyword>
<dbReference type="UniPathway" id="UPA00109">
    <property type="reaction ID" value="UER00188"/>
</dbReference>
<dbReference type="InterPro" id="IPR015795">
    <property type="entry name" value="Pyrv_Knase_C"/>
</dbReference>
<protein>
    <recommendedName>
        <fullName evidence="6 16">Pyruvate kinase</fullName>
        <ecNumber evidence="6 16">2.7.1.40</ecNumber>
    </recommendedName>
</protein>
<reference evidence="19" key="1">
    <citation type="submission" date="2020-05" db="EMBL/GenBank/DDBJ databases">
        <title>Mycena genomes resolve the evolution of fungal bioluminescence.</title>
        <authorList>
            <person name="Tsai I.J."/>
        </authorList>
    </citation>
    <scope>NUCLEOTIDE SEQUENCE</scope>
    <source>
        <strain evidence="19">171206Taipei</strain>
    </source>
</reference>
<dbReference type="InterPro" id="IPR015793">
    <property type="entry name" value="Pyrv_Knase_brl"/>
</dbReference>
<dbReference type="RefSeq" id="XP_037221841.1">
    <property type="nucleotide sequence ID" value="XM_037361549.1"/>
</dbReference>
<evidence type="ECO:0000256" key="7">
    <source>
        <dbReference type="ARBA" id="ARBA00022679"/>
    </source>
</evidence>
<evidence type="ECO:0000256" key="4">
    <source>
        <dbReference type="ARBA" id="ARBA00008663"/>
    </source>
</evidence>
<comment type="cofactor">
    <cofactor evidence="2">
        <name>K(+)</name>
        <dbReference type="ChEBI" id="CHEBI:29103"/>
    </cofactor>
</comment>
<dbReference type="Gene3D" id="2.40.33.10">
    <property type="entry name" value="PK beta-barrel domain-like"/>
    <property type="match status" value="1"/>
</dbReference>
<dbReference type="CDD" id="cd00288">
    <property type="entry name" value="Pyruvate_Kinase"/>
    <property type="match status" value="1"/>
</dbReference>
<comment type="pathway">
    <text evidence="3 16">Carbohydrate degradation; glycolysis; pyruvate from D-glyceraldehyde 3-phosphate: step 5/5.</text>
</comment>
<name>A0A8H6SYV3_9AGAR</name>
<comment type="subunit">
    <text evidence="5">Homotetramer.</text>
</comment>
<dbReference type="GO" id="GO:0016301">
    <property type="term" value="F:kinase activity"/>
    <property type="evidence" value="ECO:0007669"/>
    <property type="project" value="UniProtKB-KW"/>
</dbReference>
<evidence type="ECO:0000313" key="20">
    <source>
        <dbReference type="Proteomes" id="UP000636479"/>
    </source>
</evidence>
<dbReference type="AlphaFoldDB" id="A0A8H6SYV3"/>
<evidence type="ECO:0000256" key="11">
    <source>
        <dbReference type="ARBA" id="ARBA00022840"/>
    </source>
</evidence>
<dbReference type="SUPFAM" id="SSF51621">
    <property type="entry name" value="Phosphoenolpyruvate/pyruvate domain"/>
    <property type="match status" value="1"/>
</dbReference>
<keyword evidence="20" id="KW-1185">Reference proteome</keyword>
<keyword evidence="9" id="KW-0547">Nucleotide-binding</keyword>
<dbReference type="GO" id="GO:0030955">
    <property type="term" value="F:potassium ion binding"/>
    <property type="evidence" value="ECO:0007669"/>
    <property type="project" value="InterPro"/>
</dbReference>
<dbReference type="InterPro" id="IPR040442">
    <property type="entry name" value="Pyrv_kinase-like_dom_sf"/>
</dbReference>
<keyword evidence="12 16" id="KW-0460">Magnesium</keyword>
<sequence length="550" mass="60166">MQQSIDGIRSQLEWSSALSINNIPLPTEENKFLRKTAIIATIGPKTNTVEKLSELRRAGVNVVRMNFSHGSYEYHQSVIDNTRKMVAADPSGRPVAIALDTVSYVWSAWQELKNDVKQQKGPEIRTGLTRDGIDYPIKAGHEFIISTDLKYAENCDDKVMFVDYANLPKVTAPGKLIYVDDGILSLLVLSIDGTSVHVRTLNNGNISSRKGVNLPKTDVDLPALSEKDKQDLLFGVKNGVDMIFASFIRRAQDVKDIRTVLGPDGADIKIIVKIENEQGVDNFDEILAETDGVMVARGDLGIEIPASQVFLAQKMMIAKCNIIGKPVIVATQMLESMTYNPRPTRAEVSDVANAVLDGADCVMLSGETAKGSYPIQSVLMMAETCMLAESAICYPPLYAELTAIQKRPTATSETVAIAAVAAASEQNASAILVLSTSGNTARLISKFRPKVPIITVTRNQQTSRQIHLHRGCYPFWYPEPRGVQDHQWQTDVDNRIRFGMRNALALKIITPGTTVIAVQGWRSGSGKSNSLRILTVPVDAADLETQPLGS</sequence>
<dbReference type="NCBIfam" id="NF004491">
    <property type="entry name" value="PRK05826.1"/>
    <property type="match status" value="1"/>
</dbReference>
<comment type="similarity">
    <text evidence="4 16">Belongs to the pyruvate kinase family.</text>
</comment>
<dbReference type="GO" id="GO:0006950">
    <property type="term" value="P:response to stress"/>
    <property type="evidence" value="ECO:0007669"/>
    <property type="project" value="UniProtKB-ARBA"/>
</dbReference>
<evidence type="ECO:0000256" key="16">
    <source>
        <dbReference type="RuleBase" id="RU000504"/>
    </source>
</evidence>
<dbReference type="InterPro" id="IPR036918">
    <property type="entry name" value="Pyrv_Knase_C_sf"/>
</dbReference>
<evidence type="ECO:0000256" key="9">
    <source>
        <dbReference type="ARBA" id="ARBA00022741"/>
    </source>
</evidence>
<evidence type="ECO:0000256" key="2">
    <source>
        <dbReference type="ARBA" id="ARBA00001958"/>
    </source>
</evidence>
<dbReference type="EMBL" id="JACAZF010000004">
    <property type="protein sequence ID" value="KAF7306822.1"/>
    <property type="molecule type" value="Genomic_DNA"/>
</dbReference>
<dbReference type="InterPro" id="IPR015813">
    <property type="entry name" value="Pyrv/PenolPyrv_kinase-like_dom"/>
</dbReference>
<comment type="catalytic activity">
    <reaction evidence="15 16">
        <text>pyruvate + ATP = phosphoenolpyruvate + ADP + H(+)</text>
        <dbReference type="Rhea" id="RHEA:18157"/>
        <dbReference type="ChEBI" id="CHEBI:15361"/>
        <dbReference type="ChEBI" id="CHEBI:15378"/>
        <dbReference type="ChEBI" id="CHEBI:30616"/>
        <dbReference type="ChEBI" id="CHEBI:58702"/>
        <dbReference type="ChEBI" id="CHEBI:456216"/>
        <dbReference type="EC" id="2.7.1.40"/>
    </reaction>
</comment>
<organism evidence="19 20">
    <name type="scientific">Mycena indigotica</name>
    <dbReference type="NCBI Taxonomy" id="2126181"/>
    <lineage>
        <taxon>Eukaryota</taxon>
        <taxon>Fungi</taxon>
        <taxon>Dikarya</taxon>
        <taxon>Basidiomycota</taxon>
        <taxon>Agaricomycotina</taxon>
        <taxon>Agaricomycetes</taxon>
        <taxon>Agaricomycetidae</taxon>
        <taxon>Agaricales</taxon>
        <taxon>Marasmiineae</taxon>
        <taxon>Mycenaceae</taxon>
        <taxon>Mycena</taxon>
    </lineage>
</organism>
<keyword evidence="7 16" id="KW-0808">Transferase</keyword>
<feature type="domain" description="Pyruvate kinase C-terminal" evidence="18">
    <location>
        <begin position="413"/>
        <end position="534"/>
    </location>
</feature>
<dbReference type="InterPro" id="IPR011037">
    <property type="entry name" value="Pyrv_Knase-like_insert_dom_sf"/>
</dbReference>
<dbReference type="NCBIfam" id="TIGR01064">
    <property type="entry name" value="pyruv_kin"/>
    <property type="match status" value="1"/>
</dbReference>
<dbReference type="GO" id="GO:0004743">
    <property type="term" value="F:pyruvate kinase activity"/>
    <property type="evidence" value="ECO:0007669"/>
    <property type="project" value="UniProtKB-EC"/>
</dbReference>
<dbReference type="GO" id="GO:0005524">
    <property type="term" value="F:ATP binding"/>
    <property type="evidence" value="ECO:0007669"/>
    <property type="project" value="UniProtKB-KW"/>
</dbReference>
<evidence type="ECO:0000256" key="15">
    <source>
        <dbReference type="ARBA" id="ARBA00048152"/>
    </source>
</evidence>
<dbReference type="Pfam" id="PF00224">
    <property type="entry name" value="PK"/>
    <property type="match status" value="1"/>
</dbReference>
<dbReference type="InterPro" id="IPR001697">
    <property type="entry name" value="Pyr_Knase"/>
</dbReference>
<comment type="cofactor">
    <cofactor evidence="1">
        <name>Mg(2+)</name>
        <dbReference type="ChEBI" id="CHEBI:18420"/>
    </cofactor>
</comment>
<evidence type="ECO:0000256" key="8">
    <source>
        <dbReference type="ARBA" id="ARBA00022723"/>
    </source>
</evidence>
<evidence type="ECO:0000256" key="3">
    <source>
        <dbReference type="ARBA" id="ARBA00004997"/>
    </source>
</evidence>
<keyword evidence="8" id="KW-0479">Metal-binding</keyword>
<keyword evidence="10 16" id="KW-0418">Kinase</keyword>
<evidence type="ECO:0000259" key="17">
    <source>
        <dbReference type="Pfam" id="PF00224"/>
    </source>
</evidence>
<dbReference type="GeneID" id="59344065"/>
<dbReference type="InterPro" id="IPR015806">
    <property type="entry name" value="Pyrv_Knase_insert_dom_sf"/>
</dbReference>
<dbReference type="OrthoDB" id="108365at2759"/>
<evidence type="ECO:0000256" key="14">
    <source>
        <dbReference type="ARBA" id="ARBA00023317"/>
    </source>
</evidence>
<evidence type="ECO:0000313" key="19">
    <source>
        <dbReference type="EMBL" id="KAF7306822.1"/>
    </source>
</evidence>
<dbReference type="Gene3D" id="3.40.1380.20">
    <property type="entry name" value="Pyruvate kinase, C-terminal domain"/>
    <property type="match status" value="1"/>
</dbReference>
<dbReference type="GO" id="GO:0000287">
    <property type="term" value="F:magnesium ion binding"/>
    <property type="evidence" value="ECO:0007669"/>
    <property type="project" value="InterPro"/>
</dbReference>
<dbReference type="PRINTS" id="PR01050">
    <property type="entry name" value="PYRUVTKNASE"/>
</dbReference>
<evidence type="ECO:0000256" key="6">
    <source>
        <dbReference type="ARBA" id="ARBA00012142"/>
    </source>
</evidence>
<dbReference type="PROSITE" id="PS00110">
    <property type="entry name" value="PYRUVATE_KINASE"/>
    <property type="match status" value="1"/>
</dbReference>
<dbReference type="Pfam" id="PF02887">
    <property type="entry name" value="PK_C"/>
    <property type="match status" value="1"/>
</dbReference>
<dbReference type="SUPFAM" id="SSF50800">
    <property type="entry name" value="PK beta-barrel domain-like"/>
    <property type="match status" value="1"/>
</dbReference>
<evidence type="ECO:0000256" key="5">
    <source>
        <dbReference type="ARBA" id="ARBA00011881"/>
    </source>
</evidence>
<proteinExistence type="inferred from homology"/>
<dbReference type="FunFam" id="3.40.1380.20:FF:000001">
    <property type="entry name" value="Pyruvate kinase"/>
    <property type="match status" value="1"/>
</dbReference>
<gene>
    <name evidence="19" type="ORF">MIND_00474100</name>
</gene>
<evidence type="ECO:0000259" key="18">
    <source>
        <dbReference type="Pfam" id="PF02887"/>
    </source>
</evidence>
<keyword evidence="11" id="KW-0067">ATP-binding</keyword>
<evidence type="ECO:0000256" key="10">
    <source>
        <dbReference type="ARBA" id="ARBA00022777"/>
    </source>
</evidence>
<dbReference type="EC" id="2.7.1.40" evidence="6 16"/>
<accession>A0A8H6SYV3</accession>
<evidence type="ECO:0000256" key="1">
    <source>
        <dbReference type="ARBA" id="ARBA00001946"/>
    </source>
</evidence>
<dbReference type="FunFam" id="3.20.20.60:FF:000001">
    <property type="entry name" value="Pyruvate kinase"/>
    <property type="match status" value="1"/>
</dbReference>
<evidence type="ECO:0000256" key="12">
    <source>
        <dbReference type="ARBA" id="ARBA00022842"/>
    </source>
</evidence>
<keyword evidence="14 19" id="KW-0670">Pyruvate</keyword>
<comment type="caution">
    <text evidence="19">The sequence shown here is derived from an EMBL/GenBank/DDBJ whole genome shotgun (WGS) entry which is preliminary data.</text>
</comment>
<dbReference type="PANTHER" id="PTHR11817">
    <property type="entry name" value="PYRUVATE KINASE"/>
    <property type="match status" value="1"/>
</dbReference>
<dbReference type="Gene3D" id="3.20.20.60">
    <property type="entry name" value="Phosphoenolpyruvate-binding domains"/>
    <property type="match status" value="1"/>
</dbReference>
<dbReference type="InterPro" id="IPR018209">
    <property type="entry name" value="Pyrv_Knase_AS"/>
</dbReference>
<dbReference type="FunFam" id="2.40.33.10:FF:000001">
    <property type="entry name" value="Pyruvate kinase"/>
    <property type="match status" value="1"/>
</dbReference>
<evidence type="ECO:0000256" key="13">
    <source>
        <dbReference type="ARBA" id="ARBA00023152"/>
    </source>
</evidence>
<dbReference type="SUPFAM" id="SSF52935">
    <property type="entry name" value="PK C-terminal domain-like"/>
    <property type="match status" value="1"/>
</dbReference>
<dbReference type="Proteomes" id="UP000636479">
    <property type="component" value="Unassembled WGS sequence"/>
</dbReference>